<keyword evidence="2" id="KW-1185">Reference proteome</keyword>
<proteinExistence type="predicted"/>
<reference evidence="1" key="1">
    <citation type="submission" date="2023-04" db="EMBL/GenBank/DDBJ databases">
        <title>A chromosome-level genome assembly of the parasitoid wasp Eretmocerus hayati.</title>
        <authorList>
            <person name="Zhong Y."/>
            <person name="Liu S."/>
            <person name="Liu Y."/>
        </authorList>
    </citation>
    <scope>NUCLEOTIDE SEQUENCE</scope>
    <source>
        <strain evidence="1">ZJU_SS_LIU_2023</strain>
    </source>
</reference>
<name>A0ACC2N1H3_9HYME</name>
<gene>
    <name evidence="1" type="ORF">QAD02_006528</name>
</gene>
<dbReference type="EMBL" id="CM056744">
    <property type="protein sequence ID" value="KAJ8664866.1"/>
    <property type="molecule type" value="Genomic_DNA"/>
</dbReference>
<evidence type="ECO:0000313" key="2">
    <source>
        <dbReference type="Proteomes" id="UP001239111"/>
    </source>
</evidence>
<sequence>MILKLILSNFLIIVFGFHEVDCYGRVLNPVHRGSAWRKGIDAPVNYEDNMNNCGGYTELHEKNNGTCGPCGDDFANSVPRDNENGGKYGTGIIVKLYEMNQVIDIEVDLTANLGGHFEFSICDLYQLDTPYEYENCFKPLLLEDGRSKFELPDASTVGIYTIKVQLPQNLVCVHCVLRWQYVAANNWGICPNGTGKLGCGPQEMFRTCSDISVR</sequence>
<protein>
    <submittedName>
        <fullName evidence="1">Uncharacterized protein</fullName>
    </submittedName>
</protein>
<organism evidence="1 2">
    <name type="scientific">Eretmocerus hayati</name>
    <dbReference type="NCBI Taxonomy" id="131215"/>
    <lineage>
        <taxon>Eukaryota</taxon>
        <taxon>Metazoa</taxon>
        <taxon>Ecdysozoa</taxon>
        <taxon>Arthropoda</taxon>
        <taxon>Hexapoda</taxon>
        <taxon>Insecta</taxon>
        <taxon>Pterygota</taxon>
        <taxon>Neoptera</taxon>
        <taxon>Endopterygota</taxon>
        <taxon>Hymenoptera</taxon>
        <taxon>Apocrita</taxon>
        <taxon>Proctotrupomorpha</taxon>
        <taxon>Chalcidoidea</taxon>
        <taxon>Aphelinidae</taxon>
        <taxon>Aphelininae</taxon>
        <taxon>Eretmocerus</taxon>
    </lineage>
</organism>
<comment type="caution">
    <text evidence="1">The sequence shown here is derived from an EMBL/GenBank/DDBJ whole genome shotgun (WGS) entry which is preliminary data.</text>
</comment>
<dbReference type="Proteomes" id="UP001239111">
    <property type="component" value="Chromosome 4"/>
</dbReference>
<evidence type="ECO:0000313" key="1">
    <source>
        <dbReference type="EMBL" id="KAJ8664866.1"/>
    </source>
</evidence>
<accession>A0ACC2N1H3</accession>